<dbReference type="PROSITE" id="PS51417">
    <property type="entry name" value="ARF"/>
    <property type="match status" value="1"/>
</dbReference>
<dbReference type="PROSITE" id="PS51419">
    <property type="entry name" value="RAB"/>
    <property type="match status" value="1"/>
</dbReference>
<dbReference type="EMBL" id="MLAK01000815">
    <property type="protein sequence ID" value="OHT03832.1"/>
    <property type="molecule type" value="Genomic_DNA"/>
</dbReference>
<dbReference type="RefSeq" id="XP_068356968.1">
    <property type="nucleotide sequence ID" value="XM_068490154.1"/>
</dbReference>
<name>A0A1J4JZB7_9EUKA</name>
<evidence type="ECO:0000313" key="4">
    <source>
        <dbReference type="Proteomes" id="UP000179807"/>
    </source>
</evidence>
<dbReference type="SMART" id="SM00175">
    <property type="entry name" value="RAB"/>
    <property type="match status" value="1"/>
</dbReference>
<dbReference type="Gene3D" id="3.40.50.300">
    <property type="entry name" value="P-loop containing nucleotide triphosphate hydrolases"/>
    <property type="match status" value="1"/>
</dbReference>
<dbReference type="GO" id="GO:0005525">
    <property type="term" value="F:GTP binding"/>
    <property type="evidence" value="ECO:0007669"/>
    <property type="project" value="InterPro"/>
</dbReference>
<dbReference type="PROSITE" id="PS51421">
    <property type="entry name" value="RAS"/>
    <property type="match status" value="1"/>
</dbReference>
<dbReference type="InterPro" id="IPR005225">
    <property type="entry name" value="Small_GTP-bd"/>
</dbReference>
<dbReference type="GO" id="GO:0003924">
    <property type="term" value="F:GTPase activity"/>
    <property type="evidence" value="ECO:0007669"/>
    <property type="project" value="InterPro"/>
</dbReference>
<dbReference type="SMART" id="SM00176">
    <property type="entry name" value="RAN"/>
    <property type="match status" value="1"/>
</dbReference>
<organism evidence="3 4">
    <name type="scientific">Tritrichomonas foetus</name>
    <dbReference type="NCBI Taxonomy" id="1144522"/>
    <lineage>
        <taxon>Eukaryota</taxon>
        <taxon>Metamonada</taxon>
        <taxon>Parabasalia</taxon>
        <taxon>Tritrichomonadida</taxon>
        <taxon>Tritrichomonadidae</taxon>
        <taxon>Tritrichomonas</taxon>
    </lineage>
</organism>
<comment type="caution">
    <text evidence="3">The sequence shown here is derived from an EMBL/GenBank/DDBJ whole genome shotgun (WGS) entry which is preliminary data.</text>
</comment>
<dbReference type="PRINTS" id="PR00449">
    <property type="entry name" value="RASTRNSFRMNG"/>
</dbReference>
<dbReference type="InterPro" id="IPR001806">
    <property type="entry name" value="Small_GTPase"/>
</dbReference>
<dbReference type="SMART" id="SM00177">
    <property type="entry name" value="ARF"/>
    <property type="match status" value="1"/>
</dbReference>
<dbReference type="PROSITE" id="PS51420">
    <property type="entry name" value="RHO"/>
    <property type="match status" value="1"/>
</dbReference>
<feature type="compositionally biased region" description="Basic and acidic residues" evidence="2">
    <location>
        <begin position="208"/>
        <end position="227"/>
    </location>
</feature>
<dbReference type="CDD" id="cd00154">
    <property type="entry name" value="Rab"/>
    <property type="match status" value="1"/>
</dbReference>
<dbReference type="Proteomes" id="UP000179807">
    <property type="component" value="Unassembled WGS sequence"/>
</dbReference>
<feature type="compositionally biased region" description="Basic and acidic residues" evidence="2">
    <location>
        <begin position="252"/>
        <end position="263"/>
    </location>
</feature>
<protein>
    <submittedName>
        <fullName evidence="3">Ras-related protein RabJ</fullName>
    </submittedName>
</protein>
<accession>A0A1J4JZB7</accession>
<keyword evidence="4" id="KW-1185">Reference proteome</keyword>
<dbReference type="SMART" id="SM00173">
    <property type="entry name" value="RAS"/>
    <property type="match status" value="1"/>
</dbReference>
<dbReference type="PANTHER" id="PTHR47979">
    <property type="entry name" value="DRAB11-RELATED"/>
    <property type="match status" value="1"/>
</dbReference>
<evidence type="ECO:0000256" key="1">
    <source>
        <dbReference type="ARBA" id="ARBA00006270"/>
    </source>
</evidence>
<dbReference type="SUPFAM" id="SSF52540">
    <property type="entry name" value="P-loop containing nucleoside triphosphate hydrolases"/>
    <property type="match status" value="1"/>
</dbReference>
<evidence type="ECO:0000256" key="2">
    <source>
        <dbReference type="SAM" id="MobiDB-lite"/>
    </source>
</evidence>
<dbReference type="AlphaFoldDB" id="A0A1J4JZB7"/>
<dbReference type="InterPro" id="IPR050209">
    <property type="entry name" value="Rab_GTPases_membrane_traffic"/>
</dbReference>
<gene>
    <name evidence="3" type="primary">rabJ</name>
    <name evidence="3" type="ORF">TRFO_01535</name>
</gene>
<dbReference type="FunFam" id="3.40.50.300:FF:001204">
    <property type="entry name" value="Small GTP-binding protein, putative"/>
    <property type="match status" value="1"/>
</dbReference>
<dbReference type="GeneID" id="94824858"/>
<reference evidence="3" key="1">
    <citation type="submission" date="2016-10" db="EMBL/GenBank/DDBJ databases">
        <authorList>
            <person name="Benchimol M."/>
            <person name="Almeida L.G."/>
            <person name="Vasconcelos A.T."/>
            <person name="Perreira-Neves A."/>
            <person name="Rosa I.A."/>
            <person name="Tasca T."/>
            <person name="Bogo M.R."/>
            <person name="de Souza W."/>
        </authorList>
    </citation>
    <scope>NUCLEOTIDE SEQUENCE [LARGE SCALE GENOMIC DNA]</scope>
    <source>
        <strain evidence="3">K</strain>
    </source>
</reference>
<feature type="region of interest" description="Disordered" evidence="2">
    <location>
        <begin position="201"/>
        <end position="263"/>
    </location>
</feature>
<comment type="similarity">
    <text evidence="1">Belongs to the small GTPase superfamily. Rab family.</text>
</comment>
<sequence>MITYIILFSLLYKHFLYDGRPFYNFLNGRHMTNAIKAILCGNTTVGKTTLLHALTGSNDPLDSSPTLGAGFASVTENFNGQDVSFNIWDTAGQETYRSLIKIYFRGSQLAILVFDISNRSSFEALQSWIDEIRENSSDSCPIVIVANKVDLPNRQVKFEEIATFANDRKLVFVECLAAQGEGINKLLNIAYRAYLGEYNQEKAQPAKSQDKNEKTDKKDEKEKDIEATPKSSKMQTEEAKDEQPKIVDIGGDENKNNKKKECC</sequence>
<dbReference type="Pfam" id="PF00071">
    <property type="entry name" value="Ras"/>
    <property type="match status" value="1"/>
</dbReference>
<dbReference type="VEuPathDB" id="TrichDB:TRFO_01535"/>
<proteinExistence type="inferred from homology"/>
<evidence type="ECO:0000313" key="3">
    <source>
        <dbReference type="EMBL" id="OHT03832.1"/>
    </source>
</evidence>
<feature type="compositionally biased region" description="Basic and acidic residues" evidence="2">
    <location>
        <begin position="235"/>
        <end position="245"/>
    </location>
</feature>
<dbReference type="InterPro" id="IPR027417">
    <property type="entry name" value="P-loop_NTPase"/>
</dbReference>
<dbReference type="OrthoDB" id="9989112at2759"/>
<dbReference type="NCBIfam" id="TIGR00231">
    <property type="entry name" value="small_GTP"/>
    <property type="match status" value="1"/>
</dbReference>
<dbReference type="SMART" id="SM00174">
    <property type="entry name" value="RHO"/>
    <property type="match status" value="1"/>
</dbReference>